<dbReference type="EMBL" id="BONZ01000085">
    <property type="protein sequence ID" value="GIH19836.1"/>
    <property type="molecule type" value="Genomic_DNA"/>
</dbReference>
<comment type="caution">
    <text evidence="1">The sequence shown here is derived from an EMBL/GenBank/DDBJ whole genome shotgun (WGS) entry which is preliminary data.</text>
</comment>
<sequence>MSVEAALAKAGLAEVPGSPASVGYDNTNRAVTESFPVTAGTAKVSTLTGHLDLAGKLLIVNFTNGKCVTFTSVVFDLFRDQITAVPNGSASPVVLFDTIGTRHAGTAGTTNTFTASAVQVHAAGASYLDAALGTSYFVAGQNAGSFSSSWQFTG</sequence>
<protein>
    <submittedName>
        <fullName evidence="1">Uncharacterized protein</fullName>
    </submittedName>
</protein>
<reference evidence="1" key="1">
    <citation type="submission" date="2021-01" db="EMBL/GenBank/DDBJ databases">
        <title>Whole genome shotgun sequence of Rugosimonospora africana NBRC 104875.</title>
        <authorList>
            <person name="Komaki H."/>
            <person name="Tamura T."/>
        </authorList>
    </citation>
    <scope>NUCLEOTIDE SEQUENCE</scope>
    <source>
        <strain evidence="1">NBRC 104875</strain>
    </source>
</reference>
<evidence type="ECO:0000313" key="2">
    <source>
        <dbReference type="Proteomes" id="UP000642748"/>
    </source>
</evidence>
<dbReference type="AlphaFoldDB" id="A0A8J3R4D4"/>
<dbReference type="Proteomes" id="UP000642748">
    <property type="component" value="Unassembled WGS sequence"/>
</dbReference>
<gene>
    <name evidence="1" type="ORF">Raf01_80080</name>
</gene>
<evidence type="ECO:0000313" key="1">
    <source>
        <dbReference type="EMBL" id="GIH19836.1"/>
    </source>
</evidence>
<organism evidence="1 2">
    <name type="scientific">Rugosimonospora africana</name>
    <dbReference type="NCBI Taxonomy" id="556532"/>
    <lineage>
        <taxon>Bacteria</taxon>
        <taxon>Bacillati</taxon>
        <taxon>Actinomycetota</taxon>
        <taxon>Actinomycetes</taxon>
        <taxon>Micromonosporales</taxon>
        <taxon>Micromonosporaceae</taxon>
        <taxon>Rugosimonospora</taxon>
    </lineage>
</organism>
<name>A0A8J3R4D4_9ACTN</name>
<keyword evidence="2" id="KW-1185">Reference proteome</keyword>
<accession>A0A8J3R4D4</accession>
<proteinExistence type="predicted"/>